<evidence type="ECO:0000313" key="4">
    <source>
        <dbReference type="Proteomes" id="UP000037035"/>
    </source>
</evidence>
<organism evidence="3 4">
    <name type="scientific">Puccinia sorghi</name>
    <dbReference type="NCBI Taxonomy" id="27349"/>
    <lineage>
        <taxon>Eukaryota</taxon>
        <taxon>Fungi</taxon>
        <taxon>Dikarya</taxon>
        <taxon>Basidiomycota</taxon>
        <taxon>Pucciniomycotina</taxon>
        <taxon>Pucciniomycetes</taxon>
        <taxon>Pucciniales</taxon>
        <taxon>Pucciniaceae</taxon>
        <taxon>Puccinia</taxon>
    </lineage>
</organism>
<feature type="compositionally biased region" description="Low complexity" evidence="1">
    <location>
        <begin position="392"/>
        <end position="406"/>
    </location>
</feature>
<dbReference type="InterPro" id="IPR013087">
    <property type="entry name" value="Znf_C2H2_type"/>
</dbReference>
<feature type="region of interest" description="Disordered" evidence="1">
    <location>
        <begin position="1"/>
        <end position="162"/>
    </location>
</feature>
<feature type="domain" description="C2H2-type" evidence="2">
    <location>
        <begin position="360"/>
        <end position="381"/>
    </location>
</feature>
<accession>A0A0L6V2A8</accession>
<protein>
    <recommendedName>
        <fullName evidence="2">C2H2-type domain-containing protein</fullName>
    </recommendedName>
</protein>
<feature type="region of interest" description="Disordered" evidence="1">
    <location>
        <begin position="266"/>
        <end position="324"/>
    </location>
</feature>
<dbReference type="Gene3D" id="3.30.160.60">
    <property type="entry name" value="Classic Zinc Finger"/>
    <property type="match status" value="1"/>
</dbReference>
<dbReference type="STRING" id="27349.A0A0L6V2A8"/>
<reference evidence="3 4" key="1">
    <citation type="submission" date="2015-08" db="EMBL/GenBank/DDBJ databases">
        <title>Next Generation Sequencing and Analysis of the Genome of Puccinia sorghi L Schw, the Causal Agent of Maize Common Rust.</title>
        <authorList>
            <person name="Rochi L."/>
            <person name="Burguener G."/>
            <person name="Darino M."/>
            <person name="Turjanski A."/>
            <person name="Kreff E."/>
            <person name="Dieguez M.J."/>
            <person name="Sacco F."/>
        </authorList>
    </citation>
    <scope>NUCLEOTIDE SEQUENCE [LARGE SCALE GENOMIC DNA]</scope>
    <source>
        <strain evidence="3 4">RO10H11247</strain>
    </source>
</reference>
<feature type="region of interest" description="Disordered" evidence="1">
    <location>
        <begin position="378"/>
        <end position="415"/>
    </location>
</feature>
<dbReference type="OrthoDB" id="10018191at2759"/>
<proteinExistence type="predicted"/>
<feature type="compositionally biased region" description="Pro residues" evidence="1">
    <location>
        <begin position="106"/>
        <end position="118"/>
    </location>
</feature>
<dbReference type="SMART" id="SM00355">
    <property type="entry name" value="ZnF_C2H2"/>
    <property type="match status" value="3"/>
</dbReference>
<evidence type="ECO:0000313" key="3">
    <source>
        <dbReference type="EMBL" id="KNZ54874.1"/>
    </source>
</evidence>
<dbReference type="AlphaFoldDB" id="A0A0L6V2A8"/>
<dbReference type="Proteomes" id="UP000037035">
    <property type="component" value="Unassembled WGS sequence"/>
</dbReference>
<keyword evidence="4" id="KW-1185">Reference proteome</keyword>
<comment type="caution">
    <text evidence="3">The sequence shown here is derived from an EMBL/GenBank/DDBJ whole genome shotgun (WGS) entry which is preliminary data.</text>
</comment>
<sequence length="415" mass="43706">MDIDGPDPAADERRATPLRSTVPRPTGRGASAAPPQALPSGQAGHGSSVTIPPRPAAAPRPNHVSAPRPQAAPQLFLPRPAPRPLIQRTTSATTGALPPVTNQNTNPPPAGPPLPANPALPANPISSLAPNPPARATRSTSATPAPTQEESSGKKKTQRRTGFCPLCGKSLREDGMGRHANTVHKGVAKLCRFCPDKDVPFPGRHIRLGHPLIHARLEAGETIEAIAKSLPAAHQPHAGQSTAPDAAIAAPRDNVPVPGSDIAVLRGDIPVPRGDIPVPAASAPRNRCSPPTTARPPVASTSRPPPSAPATTSHEAAGKRKRIDDAPKGKTYCELCDAYRSTHNFARHMQSKHNGAKTTCPICKQFLVFKGDLRRHMKLKHPNHPLPGNLPSGQDSQDQNDQSGNSPGPCKRRRN</sequence>
<gene>
    <name evidence="3" type="ORF">VP01_2825g1</name>
</gene>
<name>A0A0L6V2A8_9BASI</name>
<evidence type="ECO:0000259" key="2">
    <source>
        <dbReference type="PROSITE" id="PS00028"/>
    </source>
</evidence>
<dbReference type="PROSITE" id="PS00028">
    <property type="entry name" value="ZINC_FINGER_C2H2_1"/>
    <property type="match status" value="1"/>
</dbReference>
<feature type="compositionally biased region" description="Low complexity" evidence="1">
    <location>
        <begin position="134"/>
        <end position="147"/>
    </location>
</feature>
<dbReference type="VEuPathDB" id="FungiDB:VP01_2825g1"/>
<evidence type="ECO:0000256" key="1">
    <source>
        <dbReference type="SAM" id="MobiDB-lite"/>
    </source>
</evidence>
<dbReference type="EMBL" id="LAVV01007752">
    <property type="protein sequence ID" value="KNZ54874.1"/>
    <property type="molecule type" value="Genomic_DNA"/>
</dbReference>